<protein>
    <submittedName>
        <fullName evidence="2">Uncharacterized protein</fullName>
    </submittedName>
</protein>
<feature type="region of interest" description="Disordered" evidence="1">
    <location>
        <begin position="338"/>
        <end position="436"/>
    </location>
</feature>
<comment type="caution">
    <text evidence="2">The sequence shown here is derived from an EMBL/GenBank/DDBJ whole genome shotgun (WGS) entry which is preliminary data.</text>
</comment>
<dbReference type="AlphaFoldDB" id="A0AA39X7Z8"/>
<evidence type="ECO:0000313" key="3">
    <source>
        <dbReference type="Proteomes" id="UP001174934"/>
    </source>
</evidence>
<keyword evidence="3" id="KW-1185">Reference proteome</keyword>
<name>A0AA39X7Z8_9PEZI</name>
<evidence type="ECO:0000256" key="1">
    <source>
        <dbReference type="SAM" id="MobiDB-lite"/>
    </source>
</evidence>
<dbReference type="EMBL" id="JAULSR010000002">
    <property type="protein sequence ID" value="KAK0629004.1"/>
    <property type="molecule type" value="Genomic_DNA"/>
</dbReference>
<dbReference type="Proteomes" id="UP001174934">
    <property type="component" value="Unassembled WGS sequence"/>
</dbReference>
<dbReference type="InterPro" id="IPR044688">
    <property type="entry name" value="SCI-1-like"/>
</dbReference>
<sequence>MTTVAGTRQSRTSDDIASPAMKRTRSRSPQPESRSTRPYRKRSRSRSPIRSEREDEDRRARHRHRHHHDDDNRRGGDRNKNEIDKPKERSHNEPSSSRRHHHHHRHHRDHHETHAVAVDNGNARRRSTERNHFARRERKPDNDSKTDVPVELPFGARKLSSRHDFGVFEPLLGHYLELHKSLDLSALDEAELRGRWKSFVGKWNRGELPDGWYDPELFARVAHDAAEDRAEEERLNPTAAVVARESSVDDDDDEGGGDRGGAKRQEAGVASPQQQQQQKEPRANNDDNSDDSDYGPSLPPSSRPGFNTTHSATLPHLQDLALRRELDDEERAAALEDLRFARRADRRQQKEQLDELVPRADAGTRERKLEKRAAVNDKMRAFRDPSPGAAEVPESELLGEGDGITEHKRMVATMQQKVSERQSRREEDRRAKAAERDERIQAFRAREEKTIETLKELARRRFG</sequence>
<proteinExistence type="predicted"/>
<feature type="compositionally biased region" description="Basic and acidic residues" evidence="1">
    <location>
        <begin position="418"/>
        <end position="436"/>
    </location>
</feature>
<dbReference type="PANTHER" id="PTHR34117:SF1">
    <property type="entry name" value="STYLE CELL-CYCLE INHIBITOR 1"/>
    <property type="match status" value="1"/>
</dbReference>
<accession>A0AA39X7Z8</accession>
<feature type="compositionally biased region" description="Basic residues" evidence="1">
    <location>
        <begin position="97"/>
        <end position="109"/>
    </location>
</feature>
<feature type="region of interest" description="Disordered" evidence="1">
    <location>
        <begin position="1"/>
        <end position="149"/>
    </location>
</feature>
<organism evidence="2 3">
    <name type="scientific">Bombardia bombarda</name>
    <dbReference type="NCBI Taxonomy" id="252184"/>
    <lineage>
        <taxon>Eukaryota</taxon>
        <taxon>Fungi</taxon>
        <taxon>Dikarya</taxon>
        <taxon>Ascomycota</taxon>
        <taxon>Pezizomycotina</taxon>
        <taxon>Sordariomycetes</taxon>
        <taxon>Sordariomycetidae</taxon>
        <taxon>Sordariales</taxon>
        <taxon>Lasiosphaeriaceae</taxon>
        <taxon>Bombardia</taxon>
    </lineage>
</organism>
<feature type="compositionally biased region" description="Basic and acidic residues" evidence="1">
    <location>
        <begin position="49"/>
        <end position="59"/>
    </location>
</feature>
<feature type="compositionally biased region" description="Basic and acidic residues" evidence="1">
    <location>
        <begin position="256"/>
        <end position="266"/>
    </location>
</feature>
<feature type="compositionally biased region" description="Basic residues" evidence="1">
    <location>
        <begin position="37"/>
        <end position="47"/>
    </location>
</feature>
<dbReference type="PANTHER" id="PTHR34117">
    <property type="entry name" value="STYLE CELL-CYCLE INHIBITOR 1"/>
    <property type="match status" value="1"/>
</dbReference>
<feature type="compositionally biased region" description="Polar residues" evidence="1">
    <location>
        <begin position="1"/>
        <end position="10"/>
    </location>
</feature>
<feature type="region of interest" description="Disordered" evidence="1">
    <location>
        <begin position="228"/>
        <end position="313"/>
    </location>
</feature>
<reference evidence="2" key="1">
    <citation type="submission" date="2023-06" db="EMBL/GenBank/DDBJ databases">
        <title>Genome-scale phylogeny and comparative genomics of the fungal order Sordariales.</title>
        <authorList>
            <consortium name="Lawrence Berkeley National Laboratory"/>
            <person name="Hensen N."/>
            <person name="Bonometti L."/>
            <person name="Westerberg I."/>
            <person name="Brannstrom I.O."/>
            <person name="Guillou S."/>
            <person name="Cros-Aarteil S."/>
            <person name="Calhoun S."/>
            <person name="Haridas S."/>
            <person name="Kuo A."/>
            <person name="Mondo S."/>
            <person name="Pangilinan J."/>
            <person name="Riley R."/>
            <person name="LaButti K."/>
            <person name="Andreopoulos B."/>
            <person name="Lipzen A."/>
            <person name="Chen C."/>
            <person name="Yanf M."/>
            <person name="Daum C."/>
            <person name="Ng V."/>
            <person name="Clum A."/>
            <person name="Steindorff A."/>
            <person name="Ohm R."/>
            <person name="Martin F."/>
            <person name="Silar P."/>
            <person name="Natvig D."/>
            <person name="Lalanne C."/>
            <person name="Gautier V."/>
            <person name="Ament-velasquez S.L."/>
            <person name="Kruys A."/>
            <person name="Hutchinson M.I."/>
            <person name="Powell A.J."/>
            <person name="Barry K."/>
            <person name="Miller A.N."/>
            <person name="Grigoriev I.V."/>
            <person name="Debuchy R."/>
            <person name="Gladieux P."/>
            <person name="Thoren M.H."/>
            <person name="Johannesson H."/>
        </authorList>
    </citation>
    <scope>NUCLEOTIDE SEQUENCE</scope>
    <source>
        <strain evidence="2">SMH3391-2</strain>
    </source>
</reference>
<gene>
    <name evidence="2" type="ORF">B0T17DRAFT_505609</name>
</gene>
<feature type="compositionally biased region" description="Basic and acidic residues" evidence="1">
    <location>
        <begin position="68"/>
        <end position="92"/>
    </location>
</feature>
<evidence type="ECO:0000313" key="2">
    <source>
        <dbReference type="EMBL" id="KAK0629004.1"/>
    </source>
</evidence>
<feature type="compositionally biased region" description="Basic and acidic residues" evidence="1">
    <location>
        <begin position="338"/>
        <end position="383"/>
    </location>
</feature>
<feature type="compositionally biased region" description="Basic and acidic residues" evidence="1">
    <location>
        <begin position="126"/>
        <end position="148"/>
    </location>
</feature>